<name>A0A2X4UG24_SERPL</name>
<organism evidence="2 3">
    <name type="scientific">Serratia plymuthica</name>
    <dbReference type="NCBI Taxonomy" id="82996"/>
    <lineage>
        <taxon>Bacteria</taxon>
        <taxon>Pseudomonadati</taxon>
        <taxon>Pseudomonadota</taxon>
        <taxon>Gammaproteobacteria</taxon>
        <taxon>Enterobacterales</taxon>
        <taxon>Yersiniaceae</taxon>
        <taxon>Serratia</taxon>
    </lineage>
</organism>
<gene>
    <name evidence="2" type="ORF">NCTC12961_01706</name>
</gene>
<evidence type="ECO:0000313" key="3">
    <source>
        <dbReference type="Proteomes" id="UP000248897"/>
    </source>
</evidence>
<feature type="domain" description="TipAS antibiotic-recognition" evidence="1">
    <location>
        <begin position="1"/>
        <end position="78"/>
    </location>
</feature>
<reference evidence="2 3" key="1">
    <citation type="submission" date="2018-06" db="EMBL/GenBank/DDBJ databases">
        <authorList>
            <consortium name="Pathogen Informatics"/>
            <person name="Doyle S."/>
        </authorList>
    </citation>
    <scope>NUCLEOTIDE SEQUENCE [LARGE SCALE GENOMIC DNA]</scope>
    <source>
        <strain evidence="2 3">NCTC12961</strain>
    </source>
</reference>
<evidence type="ECO:0000259" key="1">
    <source>
        <dbReference type="Pfam" id="PF07739"/>
    </source>
</evidence>
<dbReference type="EMBL" id="LS483469">
    <property type="protein sequence ID" value="SQI34518.1"/>
    <property type="molecule type" value="Genomic_DNA"/>
</dbReference>
<accession>A0A2X4UG24</accession>
<sequence length="82" mass="9125">MAALIAQFHQALRDGVPPESVQAKQLAAKWLELFQSYAGTDPATQMKIRQAMEQEPTLTEGTWLTPALLSYLQQAVTHLMRG</sequence>
<protein>
    <submittedName>
        <fullName evidence="2">TipAS antibiotic-recognition domain</fullName>
    </submittedName>
</protein>
<dbReference type="Pfam" id="PF07739">
    <property type="entry name" value="TipAS"/>
    <property type="match status" value="1"/>
</dbReference>
<dbReference type="Proteomes" id="UP000248897">
    <property type="component" value="Chromosome 1"/>
</dbReference>
<proteinExistence type="predicted"/>
<evidence type="ECO:0000313" key="2">
    <source>
        <dbReference type="EMBL" id="SQI34518.1"/>
    </source>
</evidence>
<dbReference type="InterPro" id="IPR012925">
    <property type="entry name" value="TipAS_dom"/>
</dbReference>
<dbReference type="AlphaFoldDB" id="A0A2X4UG24"/>